<proteinExistence type="predicted"/>
<protein>
    <submittedName>
        <fullName evidence="1">Uncharacterized protein</fullName>
    </submittedName>
</protein>
<accession>A0A846MXP6</accession>
<dbReference type="AlphaFoldDB" id="A0A846MXP6"/>
<name>A0A846MXP6_9PROT</name>
<reference evidence="1 2" key="1">
    <citation type="submission" date="2020-03" db="EMBL/GenBank/DDBJ databases">
        <title>Genomic Encyclopedia of Type Strains, Phase IV (KMG-IV): sequencing the most valuable type-strain genomes for metagenomic binning, comparative biology and taxonomic classification.</title>
        <authorList>
            <person name="Goeker M."/>
        </authorList>
    </citation>
    <scope>NUCLEOTIDE SEQUENCE [LARGE SCALE GENOMIC DNA]</scope>
    <source>
        <strain evidence="1 2">DSM 19867</strain>
    </source>
</reference>
<comment type="caution">
    <text evidence="1">The sequence shown here is derived from an EMBL/GenBank/DDBJ whole genome shotgun (WGS) entry which is preliminary data.</text>
</comment>
<keyword evidence="2" id="KW-1185">Reference proteome</keyword>
<organism evidence="1 2">
    <name type="scientific">Rhizomicrobium palustre</name>
    <dbReference type="NCBI Taxonomy" id="189966"/>
    <lineage>
        <taxon>Bacteria</taxon>
        <taxon>Pseudomonadati</taxon>
        <taxon>Pseudomonadota</taxon>
        <taxon>Alphaproteobacteria</taxon>
        <taxon>Micropepsales</taxon>
        <taxon>Micropepsaceae</taxon>
        <taxon>Rhizomicrobium</taxon>
    </lineage>
</organism>
<sequence length="568" mass="61437">MAGDSFRLFVFHNDAATALIIAESYFNAKGAGRLLLPPCDVPVSKTIYLPIGSSLIGVPWRTRLLTTAEAAYDDNVLFRLNVGGDGKWEQGFPGPRAGFIEDIRFVNNANRDVRAFDLGGGYSLKRVAAENFCQLAHMAPDYVDQVSFEQCLLFWRKPPSSWPARHQQGISSGAFGDGLRIDGCHIMPFVGDKAEGMAEYVGISLSACRGGTIANHINGKIQFTDCAALAVTGGHFELGGLELLRSQIAVKSTIFFNRGLLGRTPIDVLPAPSESCNSLDLEDVRFEILENFGGVVTGADVKLARGSRLTTRGSFRRFGRNGNLSLQCLFGFILADERGFPLPDWISKAAACSMDGSVEADGTISTPITASTPRANALSLRTDNVAGPFTAPSSTYYYTYQLFYDMQRLIGHEVDAAPVSLRLQQGKAGAVLLPSRVVGVTLRVYRGTEPGRYRWMADVPVVAANELYDFGRHLSGFAWQARSPGPTVALSLPGFFGTVSWRGGLVDATARASLASPFPVSGQWRAGDRLSFAHPLRQSDGRDAIGLICSADTQTKVQRADFRLLIAS</sequence>
<dbReference type="Proteomes" id="UP000570514">
    <property type="component" value="Unassembled WGS sequence"/>
</dbReference>
<evidence type="ECO:0000313" key="1">
    <source>
        <dbReference type="EMBL" id="NIK88364.1"/>
    </source>
</evidence>
<dbReference type="RefSeq" id="WP_167082547.1">
    <property type="nucleotide sequence ID" value="NZ_BAAADC010000001.1"/>
</dbReference>
<evidence type="ECO:0000313" key="2">
    <source>
        <dbReference type="Proteomes" id="UP000570514"/>
    </source>
</evidence>
<gene>
    <name evidence="1" type="ORF">FHS83_001682</name>
</gene>
<dbReference type="EMBL" id="JAASRM010000001">
    <property type="protein sequence ID" value="NIK88364.1"/>
    <property type="molecule type" value="Genomic_DNA"/>
</dbReference>